<evidence type="ECO:0000313" key="2">
    <source>
        <dbReference type="EMBL" id="GGL02436.1"/>
    </source>
</evidence>
<proteinExistence type="predicted"/>
<name>A0A917RD17_9ACTN</name>
<gene>
    <name evidence="2" type="ORF">GCM10010094_74130</name>
</gene>
<dbReference type="AlphaFoldDB" id="A0A917RD17"/>
<keyword evidence="1" id="KW-0732">Signal</keyword>
<sequence>MRAVHLASAALLGVGALTLATPAAFAVDGGDRGNSFGFDVSPTTAAAGDRVTLSVWGCETEVEVSSGVFDPVVIPKGEHSAEAVVGWAAEPGAGEPVTFQCGEEYGHKDLTIEAGQQPGQSHMYAHKGVNAGVGGTFADFDLGDIGLGLALVAGSVGAAYHWSNRRTADEHN</sequence>
<evidence type="ECO:0000313" key="3">
    <source>
        <dbReference type="Proteomes" id="UP000637788"/>
    </source>
</evidence>
<reference evidence="2" key="1">
    <citation type="journal article" date="2014" name="Int. J. Syst. Evol. Microbiol.">
        <title>Complete genome sequence of Corynebacterium casei LMG S-19264T (=DSM 44701T), isolated from a smear-ripened cheese.</title>
        <authorList>
            <consortium name="US DOE Joint Genome Institute (JGI-PGF)"/>
            <person name="Walter F."/>
            <person name="Albersmeier A."/>
            <person name="Kalinowski J."/>
            <person name="Ruckert C."/>
        </authorList>
    </citation>
    <scope>NUCLEOTIDE SEQUENCE</scope>
    <source>
        <strain evidence="2">JCM 3035</strain>
    </source>
</reference>
<protein>
    <submittedName>
        <fullName evidence="2">Uncharacterized protein</fullName>
    </submittedName>
</protein>
<feature type="signal peptide" evidence="1">
    <location>
        <begin position="1"/>
        <end position="26"/>
    </location>
</feature>
<organism evidence="2 3">
    <name type="scientific">Streptomyces flaveus</name>
    <dbReference type="NCBI Taxonomy" id="66370"/>
    <lineage>
        <taxon>Bacteria</taxon>
        <taxon>Bacillati</taxon>
        <taxon>Actinomycetota</taxon>
        <taxon>Actinomycetes</taxon>
        <taxon>Kitasatosporales</taxon>
        <taxon>Streptomycetaceae</taxon>
        <taxon>Streptomyces</taxon>
        <taxon>Streptomyces aurantiacus group</taxon>
    </lineage>
</organism>
<keyword evidence="3" id="KW-1185">Reference proteome</keyword>
<accession>A0A917RD17</accession>
<evidence type="ECO:0000256" key="1">
    <source>
        <dbReference type="SAM" id="SignalP"/>
    </source>
</evidence>
<feature type="chain" id="PRO_5037802449" evidence="1">
    <location>
        <begin position="27"/>
        <end position="172"/>
    </location>
</feature>
<comment type="caution">
    <text evidence="2">The sequence shown here is derived from an EMBL/GenBank/DDBJ whole genome shotgun (WGS) entry which is preliminary data.</text>
</comment>
<reference evidence="2" key="2">
    <citation type="submission" date="2020-09" db="EMBL/GenBank/DDBJ databases">
        <authorList>
            <person name="Sun Q."/>
            <person name="Ohkuma M."/>
        </authorList>
    </citation>
    <scope>NUCLEOTIDE SEQUENCE</scope>
    <source>
        <strain evidence="2">JCM 3035</strain>
    </source>
</reference>
<dbReference type="Proteomes" id="UP000637788">
    <property type="component" value="Unassembled WGS sequence"/>
</dbReference>
<dbReference type="EMBL" id="BMPQ01000028">
    <property type="protein sequence ID" value="GGL02436.1"/>
    <property type="molecule type" value="Genomic_DNA"/>
</dbReference>
<dbReference type="RefSeq" id="WP_189326141.1">
    <property type="nucleotide sequence ID" value="NZ_BMPQ01000028.1"/>
</dbReference>